<name>A0A9I9EI81_CUCME</name>
<proteinExistence type="predicted"/>
<protein>
    <submittedName>
        <fullName evidence="1">Uncharacterized protein</fullName>
    </submittedName>
</protein>
<dbReference type="Gramene" id="MELO3C034093.2.1">
    <property type="protein sequence ID" value="MELO3C034093.2.1"/>
    <property type="gene ID" value="MELO3C034093.2"/>
</dbReference>
<organism evidence="1">
    <name type="scientific">Cucumis melo</name>
    <name type="common">Muskmelon</name>
    <dbReference type="NCBI Taxonomy" id="3656"/>
    <lineage>
        <taxon>Eukaryota</taxon>
        <taxon>Viridiplantae</taxon>
        <taxon>Streptophyta</taxon>
        <taxon>Embryophyta</taxon>
        <taxon>Tracheophyta</taxon>
        <taxon>Spermatophyta</taxon>
        <taxon>Magnoliopsida</taxon>
        <taxon>eudicotyledons</taxon>
        <taxon>Gunneridae</taxon>
        <taxon>Pentapetalae</taxon>
        <taxon>rosids</taxon>
        <taxon>fabids</taxon>
        <taxon>Cucurbitales</taxon>
        <taxon>Cucurbitaceae</taxon>
        <taxon>Benincaseae</taxon>
        <taxon>Cucumis</taxon>
    </lineage>
</organism>
<dbReference type="AlphaFoldDB" id="A0A9I9EI81"/>
<dbReference type="EnsemblPlants" id="MELO3C034093.2.1">
    <property type="protein sequence ID" value="MELO3C034093.2.1"/>
    <property type="gene ID" value="MELO3C034093.2"/>
</dbReference>
<accession>A0A9I9EI81</accession>
<evidence type="ECO:0000313" key="1">
    <source>
        <dbReference type="EnsemblPlants" id="MELO3C034093.2.1"/>
    </source>
</evidence>
<reference evidence="1" key="1">
    <citation type="submission" date="2023-03" db="UniProtKB">
        <authorList>
            <consortium name="EnsemblPlants"/>
        </authorList>
    </citation>
    <scope>IDENTIFICATION</scope>
</reference>
<sequence length="31" mass="3816">MEDRTTLDLHVQLKKFGTNERSVEEERLERR</sequence>